<dbReference type="Pfam" id="PF00877">
    <property type="entry name" value="NLPC_P60"/>
    <property type="match status" value="1"/>
</dbReference>
<gene>
    <name evidence="6" type="ORF">IRJ18_20820</name>
</gene>
<dbReference type="SUPFAM" id="SSF54001">
    <property type="entry name" value="Cysteine proteinases"/>
    <property type="match status" value="1"/>
</dbReference>
<dbReference type="PANTHER" id="PTHR47053:SF1">
    <property type="entry name" value="MUREIN DD-ENDOPEPTIDASE MEPH-RELATED"/>
    <property type="match status" value="1"/>
</dbReference>
<dbReference type="PROSITE" id="PS51257">
    <property type="entry name" value="PROKAR_LIPOPROTEIN"/>
    <property type="match status" value="1"/>
</dbReference>
<reference evidence="6 7" key="1">
    <citation type="submission" date="2020-10" db="EMBL/GenBank/DDBJ databases">
        <title>Mucilaginibacter mali sp. nov., isolated from rhizosphere soil of apple orchard.</title>
        <authorList>
            <person name="Lee J.-S."/>
            <person name="Kim H.S."/>
            <person name="Kim J.-S."/>
        </authorList>
    </citation>
    <scope>NUCLEOTIDE SEQUENCE [LARGE SCALE GENOMIC DNA]</scope>
    <source>
        <strain evidence="6 7">KCTC 23157</strain>
    </source>
</reference>
<evidence type="ECO:0000256" key="1">
    <source>
        <dbReference type="ARBA" id="ARBA00007074"/>
    </source>
</evidence>
<keyword evidence="3" id="KW-0378">Hydrolase</keyword>
<organism evidence="6 7">
    <name type="scientific">Mucilaginibacter boryungensis</name>
    <dbReference type="NCBI Taxonomy" id="768480"/>
    <lineage>
        <taxon>Bacteria</taxon>
        <taxon>Pseudomonadati</taxon>
        <taxon>Bacteroidota</taxon>
        <taxon>Sphingobacteriia</taxon>
        <taxon>Sphingobacteriales</taxon>
        <taxon>Sphingobacteriaceae</taxon>
        <taxon>Mucilaginibacter</taxon>
    </lineage>
</organism>
<comment type="similarity">
    <text evidence="1">Belongs to the peptidase C40 family.</text>
</comment>
<evidence type="ECO:0000256" key="2">
    <source>
        <dbReference type="ARBA" id="ARBA00022670"/>
    </source>
</evidence>
<dbReference type="RefSeq" id="WP_194108203.1">
    <property type="nucleotide sequence ID" value="NZ_JADFFM010000002.1"/>
</dbReference>
<protein>
    <submittedName>
        <fullName evidence="6">C40 family peptidase</fullName>
    </submittedName>
</protein>
<keyword evidence="4" id="KW-0788">Thiol protease</keyword>
<evidence type="ECO:0000256" key="3">
    <source>
        <dbReference type="ARBA" id="ARBA00022801"/>
    </source>
</evidence>
<dbReference type="EMBL" id="JADFFM010000002">
    <property type="protein sequence ID" value="MBE9668824.1"/>
    <property type="molecule type" value="Genomic_DNA"/>
</dbReference>
<name>A0ABR9XNV8_9SPHI</name>
<evidence type="ECO:0000313" key="7">
    <source>
        <dbReference type="Proteomes" id="UP000632774"/>
    </source>
</evidence>
<proteinExistence type="inferred from homology"/>
<dbReference type="InterPro" id="IPR038765">
    <property type="entry name" value="Papain-like_cys_pep_sf"/>
</dbReference>
<dbReference type="PANTHER" id="PTHR47053">
    <property type="entry name" value="MUREIN DD-ENDOPEPTIDASE MEPH-RELATED"/>
    <property type="match status" value="1"/>
</dbReference>
<evidence type="ECO:0000313" key="6">
    <source>
        <dbReference type="EMBL" id="MBE9668824.1"/>
    </source>
</evidence>
<dbReference type="InterPro" id="IPR051202">
    <property type="entry name" value="Peptidase_C40"/>
</dbReference>
<sequence>MRLLTILLICVTMFSCGRSDKPDYTAKPKDTVQDKVGRKTVILAPTDGTDAMNTINTGATSPQELIAFARTAIGIPYKYASSNPQEGFDCSGFITYVFNHFHIAVPRTSTDFTNVKHEVPLQSACPGDLILFTGTDSHIRTVGHMGIITEAFGDSVKFIHSTSGRANGVTISNLRPAYMERFVKVVRVFKQNDE</sequence>
<keyword evidence="2" id="KW-0645">Protease</keyword>
<dbReference type="Gene3D" id="3.90.1720.10">
    <property type="entry name" value="endopeptidase domain like (from Nostoc punctiforme)"/>
    <property type="match status" value="1"/>
</dbReference>
<comment type="caution">
    <text evidence="6">The sequence shown here is derived from an EMBL/GenBank/DDBJ whole genome shotgun (WGS) entry which is preliminary data.</text>
</comment>
<evidence type="ECO:0000256" key="4">
    <source>
        <dbReference type="ARBA" id="ARBA00022807"/>
    </source>
</evidence>
<dbReference type="PROSITE" id="PS51935">
    <property type="entry name" value="NLPC_P60"/>
    <property type="match status" value="1"/>
</dbReference>
<accession>A0ABR9XNV8</accession>
<dbReference type="InterPro" id="IPR000064">
    <property type="entry name" value="NLP_P60_dom"/>
</dbReference>
<keyword evidence="7" id="KW-1185">Reference proteome</keyword>
<dbReference type="Proteomes" id="UP000632774">
    <property type="component" value="Unassembled WGS sequence"/>
</dbReference>
<feature type="domain" description="NlpC/P60" evidence="5">
    <location>
        <begin position="59"/>
        <end position="189"/>
    </location>
</feature>
<evidence type="ECO:0000259" key="5">
    <source>
        <dbReference type="PROSITE" id="PS51935"/>
    </source>
</evidence>